<feature type="compositionally biased region" description="Basic and acidic residues" evidence="1">
    <location>
        <begin position="104"/>
        <end position="114"/>
    </location>
</feature>
<proteinExistence type="predicted"/>
<evidence type="ECO:0000313" key="2">
    <source>
        <dbReference type="EMBL" id="KAH7258213.1"/>
    </source>
</evidence>
<sequence length="114" mass="12429">MYSAAPRTGAGAATGCAPAGAEDEQAEESLDQREVEAGQCESIRGARRGFVEENWRRLRGQEQRGRCLKDGGGKTGGELSTRLLGWKRLSPGSWGFKARMGGDMAERNQKQRSR</sequence>
<reference evidence="2" key="1">
    <citation type="journal article" date="2021" name="Nat. Commun.">
        <title>Genetic determinants of endophytism in the Arabidopsis root mycobiome.</title>
        <authorList>
            <person name="Mesny F."/>
            <person name="Miyauchi S."/>
            <person name="Thiergart T."/>
            <person name="Pickel B."/>
            <person name="Atanasova L."/>
            <person name="Karlsson M."/>
            <person name="Huettel B."/>
            <person name="Barry K.W."/>
            <person name="Haridas S."/>
            <person name="Chen C."/>
            <person name="Bauer D."/>
            <person name="Andreopoulos W."/>
            <person name="Pangilinan J."/>
            <person name="LaButti K."/>
            <person name="Riley R."/>
            <person name="Lipzen A."/>
            <person name="Clum A."/>
            <person name="Drula E."/>
            <person name="Henrissat B."/>
            <person name="Kohler A."/>
            <person name="Grigoriev I.V."/>
            <person name="Martin F.M."/>
            <person name="Hacquard S."/>
        </authorList>
    </citation>
    <scope>NUCLEOTIDE SEQUENCE</scope>
    <source>
        <strain evidence="2">FSSC 5 MPI-SDFR-AT-0091</strain>
    </source>
</reference>
<evidence type="ECO:0000256" key="1">
    <source>
        <dbReference type="SAM" id="MobiDB-lite"/>
    </source>
</evidence>
<keyword evidence="3" id="KW-1185">Reference proteome</keyword>
<protein>
    <submittedName>
        <fullName evidence="2">Uncharacterized protein</fullName>
    </submittedName>
</protein>
<gene>
    <name evidence="2" type="ORF">B0J15DRAFT_465488</name>
</gene>
<feature type="region of interest" description="Disordered" evidence="1">
    <location>
        <begin position="95"/>
        <end position="114"/>
    </location>
</feature>
<comment type="caution">
    <text evidence="2">The sequence shown here is derived from an EMBL/GenBank/DDBJ whole genome shotgun (WGS) entry which is preliminary data.</text>
</comment>
<dbReference type="AlphaFoldDB" id="A0A9P9HIH9"/>
<organism evidence="2 3">
    <name type="scientific">Fusarium solani</name>
    <name type="common">Filamentous fungus</name>
    <dbReference type="NCBI Taxonomy" id="169388"/>
    <lineage>
        <taxon>Eukaryota</taxon>
        <taxon>Fungi</taxon>
        <taxon>Dikarya</taxon>
        <taxon>Ascomycota</taxon>
        <taxon>Pezizomycotina</taxon>
        <taxon>Sordariomycetes</taxon>
        <taxon>Hypocreomycetidae</taxon>
        <taxon>Hypocreales</taxon>
        <taxon>Nectriaceae</taxon>
        <taxon>Fusarium</taxon>
        <taxon>Fusarium solani species complex</taxon>
    </lineage>
</organism>
<dbReference type="EMBL" id="JAGTJS010000009">
    <property type="protein sequence ID" value="KAH7258213.1"/>
    <property type="molecule type" value="Genomic_DNA"/>
</dbReference>
<feature type="region of interest" description="Disordered" evidence="1">
    <location>
        <begin position="1"/>
        <end position="34"/>
    </location>
</feature>
<feature type="compositionally biased region" description="Low complexity" evidence="1">
    <location>
        <begin position="1"/>
        <end position="20"/>
    </location>
</feature>
<name>A0A9P9HIH9_FUSSL</name>
<accession>A0A9P9HIH9</accession>
<dbReference type="Proteomes" id="UP000736672">
    <property type="component" value="Unassembled WGS sequence"/>
</dbReference>
<evidence type="ECO:0000313" key="3">
    <source>
        <dbReference type="Proteomes" id="UP000736672"/>
    </source>
</evidence>